<keyword evidence="5 8" id="KW-0560">Oxidoreductase</keyword>
<dbReference type="SUPFAM" id="SSF48264">
    <property type="entry name" value="Cytochrome P450"/>
    <property type="match status" value="1"/>
</dbReference>
<keyword evidence="8" id="KW-0575">Peroxidase</keyword>
<dbReference type="Proteomes" id="UP000035100">
    <property type="component" value="Unassembled WGS sequence"/>
</dbReference>
<dbReference type="CDD" id="cd11067">
    <property type="entry name" value="CYP152"/>
    <property type="match status" value="1"/>
</dbReference>
<dbReference type="PANTHER" id="PTHR24286:SF24">
    <property type="entry name" value="LANOSTEROL 14-ALPHA DEMETHYLASE"/>
    <property type="match status" value="1"/>
</dbReference>
<dbReference type="EMBL" id="AONG01000017">
    <property type="protein sequence ID" value="KIQ68104.1"/>
    <property type="molecule type" value="Genomic_DNA"/>
</dbReference>
<dbReference type="GO" id="GO:0004601">
    <property type="term" value="F:peroxidase activity"/>
    <property type="evidence" value="ECO:0007669"/>
    <property type="project" value="UniProtKB-KW"/>
</dbReference>
<evidence type="ECO:0000256" key="5">
    <source>
        <dbReference type="ARBA" id="ARBA00023002"/>
    </source>
</evidence>
<protein>
    <submittedName>
        <fullName evidence="8">Cytochrome P450</fullName>
        <ecNumber evidence="8">1.11.2.4</ecNumber>
    </submittedName>
</protein>
<dbReference type="InterPro" id="IPR001128">
    <property type="entry name" value="Cyt_P450"/>
</dbReference>
<dbReference type="GO" id="GO:0020037">
    <property type="term" value="F:heme binding"/>
    <property type="evidence" value="ECO:0007669"/>
    <property type="project" value="InterPro"/>
</dbReference>
<evidence type="ECO:0000256" key="1">
    <source>
        <dbReference type="ARBA" id="ARBA00001971"/>
    </source>
</evidence>
<proteinExistence type="inferred from homology"/>
<dbReference type="InterPro" id="IPR036396">
    <property type="entry name" value="Cyt_P450_sf"/>
</dbReference>
<gene>
    <name evidence="8" type="ORF">Wenmar_03319</name>
</gene>
<dbReference type="Gene3D" id="1.10.630.10">
    <property type="entry name" value="Cytochrome P450"/>
    <property type="match status" value="1"/>
</dbReference>
<dbReference type="AlphaFoldDB" id="A0A0D0Q0L2"/>
<sequence>MREIPRDPSPDATLALLREGYRFISNRCERLGSDVFRTRLMLRSAICLRGPRGVRLLYGAEGLTRQGALPPTALHLLQDKGSVQQMEGTAHHHRKRLFTDLLIEGPAAVDLSRAFAADWRATLAGEDEAIVIDSASDSLARVACRWAGLPEGLTQDARFRRTLFLMSAKAGRFTPATAASLLRRRGAEARLRREVAEARGGSAETPLGRLAHATHPDGRPLDDAEAAVELLNLLRPIVAVGRYVAFAAAHLAADPASGASLADPEARRTFAEEVRRHSPFFPFVAGVTTRALSHEGLDLPKGQWVIADLWGTLHDAALWDRPQLFRPSRALDWRTAEPVFCPQGAGDVGTTHRCPGEKVTVALIAAAVEVLLSLGWHAPPQDLSPDLSRIPAAPRSGTRLVRLHED</sequence>
<keyword evidence="3" id="KW-0349">Heme</keyword>
<reference evidence="8 9" key="1">
    <citation type="submission" date="2013-01" db="EMBL/GenBank/DDBJ databases">
        <authorList>
            <person name="Fiebig A."/>
            <person name="Goeker M."/>
            <person name="Klenk H.-P.P."/>
        </authorList>
    </citation>
    <scope>NUCLEOTIDE SEQUENCE [LARGE SCALE GENOMIC DNA]</scope>
    <source>
        <strain evidence="8 9">DSM 24838</strain>
    </source>
</reference>
<evidence type="ECO:0000256" key="6">
    <source>
        <dbReference type="ARBA" id="ARBA00023004"/>
    </source>
</evidence>
<name>A0A0D0Q0L2_9RHOB</name>
<dbReference type="GO" id="GO:0004497">
    <property type="term" value="F:monooxygenase activity"/>
    <property type="evidence" value="ECO:0007669"/>
    <property type="project" value="UniProtKB-KW"/>
</dbReference>
<dbReference type="Pfam" id="PF00067">
    <property type="entry name" value="p450"/>
    <property type="match status" value="1"/>
</dbReference>
<dbReference type="PANTHER" id="PTHR24286">
    <property type="entry name" value="CYTOCHROME P450 26"/>
    <property type="match status" value="1"/>
</dbReference>
<evidence type="ECO:0000313" key="8">
    <source>
        <dbReference type="EMBL" id="KIQ68104.1"/>
    </source>
</evidence>
<organism evidence="8 9">
    <name type="scientific">Wenxinia marina DSM 24838</name>
    <dbReference type="NCBI Taxonomy" id="1123501"/>
    <lineage>
        <taxon>Bacteria</taxon>
        <taxon>Pseudomonadati</taxon>
        <taxon>Pseudomonadota</taxon>
        <taxon>Alphaproteobacteria</taxon>
        <taxon>Rhodobacterales</taxon>
        <taxon>Roseobacteraceae</taxon>
        <taxon>Wenxinia</taxon>
    </lineage>
</organism>
<comment type="caution">
    <text evidence="8">The sequence shown here is derived from an EMBL/GenBank/DDBJ whole genome shotgun (WGS) entry which is preliminary data.</text>
</comment>
<dbReference type="GO" id="GO:0005506">
    <property type="term" value="F:iron ion binding"/>
    <property type="evidence" value="ECO:0007669"/>
    <property type="project" value="InterPro"/>
</dbReference>
<dbReference type="GO" id="GO:0016125">
    <property type="term" value="P:sterol metabolic process"/>
    <property type="evidence" value="ECO:0007669"/>
    <property type="project" value="TreeGrafter"/>
</dbReference>
<evidence type="ECO:0000256" key="2">
    <source>
        <dbReference type="ARBA" id="ARBA00010617"/>
    </source>
</evidence>
<dbReference type="RefSeq" id="WP_018302533.1">
    <property type="nucleotide sequence ID" value="NZ_KB902285.1"/>
</dbReference>
<keyword evidence="9" id="KW-1185">Reference proteome</keyword>
<comment type="cofactor">
    <cofactor evidence="1">
        <name>heme</name>
        <dbReference type="ChEBI" id="CHEBI:30413"/>
    </cofactor>
</comment>
<comment type="similarity">
    <text evidence="2">Belongs to the cytochrome P450 family.</text>
</comment>
<keyword evidence="4" id="KW-0479">Metal-binding</keyword>
<keyword evidence="7" id="KW-0503">Monooxygenase</keyword>
<dbReference type="eggNOG" id="COG2124">
    <property type="taxonomic scope" value="Bacteria"/>
</dbReference>
<evidence type="ECO:0000256" key="7">
    <source>
        <dbReference type="ARBA" id="ARBA00023033"/>
    </source>
</evidence>
<evidence type="ECO:0000256" key="4">
    <source>
        <dbReference type="ARBA" id="ARBA00022723"/>
    </source>
</evidence>
<keyword evidence="6" id="KW-0408">Iron</keyword>
<evidence type="ECO:0000256" key="3">
    <source>
        <dbReference type="ARBA" id="ARBA00022617"/>
    </source>
</evidence>
<dbReference type="GO" id="GO:0016705">
    <property type="term" value="F:oxidoreductase activity, acting on paired donors, with incorporation or reduction of molecular oxygen"/>
    <property type="evidence" value="ECO:0007669"/>
    <property type="project" value="InterPro"/>
</dbReference>
<dbReference type="PATRIC" id="fig|1123501.6.peg.3445"/>
<dbReference type="EC" id="1.11.2.4" evidence="8"/>
<evidence type="ECO:0000313" key="9">
    <source>
        <dbReference type="Proteomes" id="UP000035100"/>
    </source>
</evidence>
<dbReference type="STRING" id="1123501.Wenmar_03319"/>
<dbReference type="OrthoDB" id="9764248at2"/>
<accession>A0A0D0Q0L2</accession>